<dbReference type="OrthoDB" id="4190732at2"/>
<dbReference type="Gene3D" id="3.90.180.10">
    <property type="entry name" value="Medium-chain alcohol dehydrogenases, catalytic domain"/>
    <property type="match status" value="1"/>
</dbReference>
<organism evidence="2 3">
    <name type="scientific">Phenylobacterium parvum</name>
    <dbReference type="NCBI Taxonomy" id="2201350"/>
    <lineage>
        <taxon>Bacteria</taxon>
        <taxon>Pseudomonadati</taxon>
        <taxon>Pseudomonadota</taxon>
        <taxon>Alphaproteobacteria</taxon>
        <taxon>Caulobacterales</taxon>
        <taxon>Caulobacteraceae</taxon>
        <taxon>Phenylobacterium</taxon>
    </lineage>
</organism>
<dbReference type="SUPFAM" id="SSF50129">
    <property type="entry name" value="GroES-like"/>
    <property type="match status" value="1"/>
</dbReference>
<dbReference type="AlphaFoldDB" id="A0A2Z3I4P9"/>
<dbReference type="SUPFAM" id="SSF51735">
    <property type="entry name" value="NAD(P)-binding Rossmann-fold domains"/>
    <property type="match status" value="1"/>
</dbReference>
<accession>A0A2Z3I4P9</accession>
<dbReference type="PANTHER" id="PTHR43677">
    <property type="entry name" value="SHORT-CHAIN DEHYDROGENASE/REDUCTASE"/>
    <property type="match status" value="1"/>
</dbReference>
<dbReference type="Pfam" id="PF00107">
    <property type="entry name" value="ADH_zinc_N"/>
    <property type="match status" value="1"/>
</dbReference>
<dbReference type="KEGG" id="phb:HYN04_12470"/>
<reference evidence="3" key="1">
    <citation type="submission" date="2018-05" db="EMBL/GenBank/DDBJ databases">
        <title>Genome sequencing of Phenylobacterium sp. HYN0004.</title>
        <authorList>
            <person name="Yi H."/>
            <person name="Baek C."/>
        </authorList>
    </citation>
    <scope>NUCLEOTIDE SEQUENCE [LARGE SCALE GENOMIC DNA]</scope>
    <source>
        <strain evidence="3">HYN0004</strain>
    </source>
</reference>
<sequence length="325" mass="33039">MKKVVGESLDSLAGYSLVEAPTPEPGPGQVRLRVTDCGLGYVDALVALGRYQVKPPLPHTPGQEVAGVVDALGEGVAGLAPGDRVMATVAGGFADLALAPAVACTRLPANMTSGQAAGFRINHLTALHGLEHRAALRPGETLLVLGAAGGVGTAAVQVGKILGARVIACASTPEKRVFAAACGADATLDTEGEGWRDRLKALCGGKGPDVIFDPVCGPLFEPAFRSLAWGGRHLVVGFAGGPIPALPANLPLMKGAALTGVDVRQFLLFEGPRAAEALDRLLAWVAEGRLSPPEGRRFALADYGPALEFALSGQGLGKTLVGAGA</sequence>
<evidence type="ECO:0000259" key="1">
    <source>
        <dbReference type="SMART" id="SM00829"/>
    </source>
</evidence>
<dbReference type="SMART" id="SM00829">
    <property type="entry name" value="PKS_ER"/>
    <property type="match status" value="1"/>
</dbReference>
<dbReference type="Proteomes" id="UP000247763">
    <property type="component" value="Chromosome"/>
</dbReference>
<dbReference type="GO" id="GO:0008270">
    <property type="term" value="F:zinc ion binding"/>
    <property type="evidence" value="ECO:0007669"/>
    <property type="project" value="InterPro"/>
</dbReference>
<name>A0A2Z3I4P9_9CAUL</name>
<dbReference type="CDD" id="cd08241">
    <property type="entry name" value="QOR1"/>
    <property type="match status" value="1"/>
</dbReference>
<dbReference type="PANTHER" id="PTHR43677:SF4">
    <property type="entry name" value="QUINONE OXIDOREDUCTASE-LIKE PROTEIN 2"/>
    <property type="match status" value="1"/>
</dbReference>
<feature type="domain" description="Enoyl reductase (ER)" evidence="1">
    <location>
        <begin position="10"/>
        <end position="321"/>
    </location>
</feature>
<protein>
    <submittedName>
        <fullName evidence="2">Quinone oxidoreductase</fullName>
    </submittedName>
</protein>
<dbReference type="InterPro" id="IPR002364">
    <property type="entry name" value="Quin_OxRdtase/zeta-crystal_CS"/>
</dbReference>
<dbReference type="PROSITE" id="PS01162">
    <property type="entry name" value="QOR_ZETA_CRYSTAL"/>
    <property type="match status" value="1"/>
</dbReference>
<dbReference type="InterPro" id="IPR013154">
    <property type="entry name" value="ADH-like_N"/>
</dbReference>
<dbReference type="Pfam" id="PF08240">
    <property type="entry name" value="ADH_N"/>
    <property type="match status" value="1"/>
</dbReference>
<dbReference type="EMBL" id="CP029479">
    <property type="protein sequence ID" value="AWM78494.1"/>
    <property type="molecule type" value="Genomic_DNA"/>
</dbReference>
<evidence type="ECO:0000313" key="3">
    <source>
        <dbReference type="Proteomes" id="UP000247763"/>
    </source>
</evidence>
<dbReference type="InterPro" id="IPR036291">
    <property type="entry name" value="NAD(P)-bd_dom_sf"/>
</dbReference>
<dbReference type="InterPro" id="IPR020843">
    <property type="entry name" value="ER"/>
</dbReference>
<keyword evidence="3" id="KW-1185">Reference proteome</keyword>
<dbReference type="RefSeq" id="WP_110451060.1">
    <property type="nucleotide sequence ID" value="NZ_CP029479.1"/>
</dbReference>
<gene>
    <name evidence="2" type="ORF">HYN04_12470</name>
</gene>
<dbReference type="InterPro" id="IPR011032">
    <property type="entry name" value="GroES-like_sf"/>
</dbReference>
<dbReference type="InterPro" id="IPR051397">
    <property type="entry name" value="Zn-ADH-like_protein"/>
</dbReference>
<dbReference type="Gene3D" id="3.40.50.720">
    <property type="entry name" value="NAD(P)-binding Rossmann-like Domain"/>
    <property type="match status" value="1"/>
</dbReference>
<evidence type="ECO:0000313" key="2">
    <source>
        <dbReference type="EMBL" id="AWM78494.1"/>
    </source>
</evidence>
<dbReference type="InterPro" id="IPR013149">
    <property type="entry name" value="ADH-like_C"/>
</dbReference>
<proteinExistence type="predicted"/>
<dbReference type="GO" id="GO:0016491">
    <property type="term" value="F:oxidoreductase activity"/>
    <property type="evidence" value="ECO:0007669"/>
    <property type="project" value="InterPro"/>
</dbReference>